<organism evidence="10">
    <name type="scientific">Bos taurus</name>
    <name type="common">Bovine</name>
    <dbReference type="NCBI Taxonomy" id="9913"/>
    <lineage>
        <taxon>Eukaryota</taxon>
        <taxon>Metazoa</taxon>
        <taxon>Chordata</taxon>
        <taxon>Craniata</taxon>
        <taxon>Vertebrata</taxon>
        <taxon>Euteleostomi</taxon>
        <taxon>Mammalia</taxon>
        <taxon>Eutheria</taxon>
        <taxon>Laurasiatheria</taxon>
        <taxon>Artiodactyla</taxon>
        <taxon>Ruminantia</taxon>
        <taxon>Pecora</taxon>
        <taxon>Bovidae</taxon>
        <taxon>Bovinae</taxon>
        <taxon>Bos</taxon>
    </lineage>
</organism>
<keyword evidence="3 8" id="KW-0732">Signal</keyword>
<evidence type="ECO:0000256" key="1">
    <source>
        <dbReference type="ARBA" id="ARBA00004236"/>
    </source>
</evidence>
<evidence type="ECO:0000256" key="6">
    <source>
        <dbReference type="ARBA" id="ARBA00023157"/>
    </source>
</evidence>
<dbReference type="EMBL" id="BC102771">
    <property type="protein sequence ID" value="AAI02772.1"/>
    <property type="molecule type" value="mRNA"/>
</dbReference>
<evidence type="ECO:0000256" key="8">
    <source>
        <dbReference type="SAM" id="SignalP"/>
    </source>
</evidence>
<dbReference type="InterPro" id="IPR036179">
    <property type="entry name" value="Ig-like_dom_sf"/>
</dbReference>
<dbReference type="CDD" id="cd07688">
    <property type="entry name" value="IgC_TCR_alpha"/>
    <property type="match status" value="1"/>
</dbReference>
<feature type="signal peptide" evidence="8">
    <location>
        <begin position="1"/>
        <end position="19"/>
    </location>
</feature>
<dbReference type="InterPro" id="IPR003599">
    <property type="entry name" value="Ig_sub"/>
</dbReference>
<evidence type="ECO:0000256" key="4">
    <source>
        <dbReference type="ARBA" id="ARBA00022859"/>
    </source>
</evidence>
<dbReference type="GO" id="GO:0002376">
    <property type="term" value="P:immune system process"/>
    <property type="evidence" value="ECO:0007669"/>
    <property type="project" value="UniProtKB-KW"/>
</dbReference>
<dbReference type="InterPro" id="IPR003598">
    <property type="entry name" value="Ig_sub2"/>
</dbReference>
<dbReference type="AlphaFoldDB" id="Q3SZN6"/>
<keyword evidence="4" id="KW-0391">Immunity</keyword>
<feature type="domain" description="Ig-like" evidence="9">
    <location>
        <begin position="31"/>
        <end position="116"/>
    </location>
</feature>
<dbReference type="InterPro" id="IPR013106">
    <property type="entry name" value="Ig_V-set"/>
</dbReference>
<dbReference type="SUPFAM" id="SSF48726">
    <property type="entry name" value="Immunoglobulin"/>
    <property type="match status" value="2"/>
</dbReference>
<keyword evidence="5" id="KW-0472">Membrane</keyword>
<accession>Q3SZN6</accession>
<keyword evidence="10" id="KW-0675">Receptor</keyword>
<reference evidence="10" key="1">
    <citation type="submission" date="2005-08" db="EMBL/GenBank/DDBJ databases">
        <authorList>
            <person name="Moore S."/>
            <person name="Alexander L."/>
            <person name="Brownstein M."/>
            <person name="Guan L."/>
            <person name="Lobo S."/>
            <person name="Meng Y."/>
            <person name="Tanaguchi M."/>
            <person name="Wang Z."/>
            <person name="Yu J."/>
            <person name="Prange C."/>
            <person name="Schreiber K."/>
            <person name="Shenmen C."/>
            <person name="Wagner L."/>
            <person name="Bala M."/>
            <person name="Barbazuk S."/>
            <person name="Barber S."/>
            <person name="Babakaiff R."/>
            <person name="Beland J."/>
            <person name="Chun E."/>
            <person name="Del Rio L."/>
            <person name="Gibson S."/>
            <person name="Hanson R."/>
            <person name="Kirkpatrick R."/>
            <person name="Liu J."/>
            <person name="Matsuo C."/>
            <person name="Mayo M."/>
            <person name="Santos R.R."/>
            <person name="Stott J."/>
            <person name="Tsai M."/>
            <person name="Wong D."/>
            <person name="Siddiqui A."/>
            <person name="Holt R."/>
            <person name="Jones S.J."/>
            <person name="Marra M.A."/>
        </authorList>
    </citation>
    <scope>NUCLEOTIDE SEQUENCE</scope>
    <source>
        <strain evidence="10">Crossbred x Angus</strain>
        <tissue evidence="10">Ileum</tissue>
    </source>
</reference>
<dbReference type="PANTHER" id="PTHR19433">
    <property type="entry name" value="T-CELL RECEPTOR ALPHA CHAIN V REGION-RELATED"/>
    <property type="match status" value="1"/>
</dbReference>
<dbReference type="GO" id="GO:0005886">
    <property type="term" value="C:plasma membrane"/>
    <property type="evidence" value="ECO:0007669"/>
    <property type="project" value="UniProtKB-SubCell"/>
</dbReference>
<dbReference type="Pfam" id="PF09291">
    <property type="entry name" value="DUF1968"/>
    <property type="match status" value="1"/>
</dbReference>
<evidence type="ECO:0000256" key="5">
    <source>
        <dbReference type="ARBA" id="ARBA00023136"/>
    </source>
</evidence>
<dbReference type="InterPro" id="IPR007110">
    <property type="entry name" value="Ig-like_dom"/>
</dbReference>
<dbReference type="SMART" id="SM00409">
    <property type="entry name" value="IG"/>
    <property type="match status" value="1"/>
</dbReference>
<dbReference type="InterPro" id="IPR052051">
    <property type="entry name" value="TCR_complex_component"/>
</dbReference>
<dbReference type="PROSITE" id="PS50835">
    <property type="entry name" value="IG_LIKE"/>
    <property type="match status" value="1"/>
</dbReference>
<protein>
    <submittedName>
        <fullName evidence="10">T cell receptor, alpha</fullName>
    </submittedName>
</protein>
<name>Q3SZN6_BOVIN</name>
<keyword evidence="6" id="KW-1015">Disulfide bond</keyword>
<evidence type="ECO:0000256" key="7">
    <source>
        <dbReference type="ARBA" id="ARBA00023180"/>
    </source>
</evidence>
<dbReference type="PANTHER" id="PTHR19433:SF132">
    <property type="entry name" value="T CELL RECEPTOR ALPHA VARIABLE 26-1"/>
    <property type="match status" value="1"/>
</dbReference>
<evidence type="ECO:0000256" key="2">
    <source>
        <dbReference type="ARBA" id="ARBA00022475"/>
    </source>
</evidence>
<feature type="chain" id="PRO_5004229332" evidence="8">
    <location>
        <begin position="20"/>
        <end position="268"/>
    </location>
</feature>
<dbReference type="Pfam" id="PF07686">
    <property type="entry name" value="V-set"/>
    <property type="match status" value="1"/>
</dbReference>
<dbReference type="Gene3D" id="2.60.40.10">
    <property type="entry name" value="Immunoglobulins"/>
    <property type="match status" value="2"/>
</dbReference>
<evidence type="ECO:0000256" key="3">
    <source>
        <dbReference type="ARBA" id="ARBA00022729"/>
    </source>
</evidence>
<keyword evidence="7" id="KW-0325">Glycoprotein</keyword>
<dbReference type="InterPro" id="IPR013783">
    <property type="entry name" value="Ig-like_fold"/>
</dbReference>
<keyword evidence="2" id="KW-1003">Cell membrane</keyword>
<dbReference type="InterPro" id="IPR015370">
    <property type="entry name" value="TCR_alpha_C"/>
</dbReference>
<proteinExistence type="evidence at transcript level"/>
<comment type="subcellular location">
    <subcellularLocation>
        <location evidence="1">Cell membrane</location>
    </subcellularLocation>
</comment>
<dbReference type="CDD" id="cd04983">
    <property type="entry name" value="IgV_TCR_alpha"/>
    <property type="match status" value="1"/>
</dbReference>
<sequence>MRLVTVVTVFLTLGTVVDAKTTQPNSMDCAEGENVNLPCNHSIIRGEDYIHWYRQNPSQSPQYVIHGLRGTVNNSMASLHIASDRKSSTLVLPQVTLRDAAVYYCTPSSSSGWQLTFGSGTQLTVVPEVKDPNPTVYQLRSPQSSDTSVCLFTDFDSNQVNMEKIMGSEGSTVHKTNSTVLNMEILGSKSNGIVTWGNTSDAGCEYTFNETIPFASSLEISCNAKLVEKSFETDINLNSQNLSVIVFRILLLKVVGFNLLMTLRLWSS</sequence>
<evidence type="ECO:0000259" key="9">
    <source>
        <dbReference type="PROSITE" id="PS50835"/>
    </source>
</evidence>
<gene>
    <name evidence="10" type="primary">TRA@</name>
</gene>
<evidence type="ECO:0000313" key="10">
    <source>
        <dbReference type="EMBL" id="AAI02772.1"/>
    </source>
</evidence>
<dbReference type="SMART" id="SM00408">
    <property type="entry name" value="IGc2"/>
    <property type="match status" value="1"/>
</dbReference>